<evidence type="ECO:0000313" key="3">
    <source>
        <dbReference type="Proteomes" id="UP000054279"/>
    </source>
</evidence>
<gene>
    <name evidence="2" type="ORF">M422DRAFT_50209</name>
</gene>
<keyword evidence="3" id="KW-1185">Reference proteome</keyword>
<feature type="region of interest" description="Disordered" evidence="1">
    <location>
        <begin position="477"/>
        <end position="499"/>
    </location>
</feature>
<feature type="compositionally biased region" description="Basic and acidic residues" evidence="1">
    <location>
        <begin position="477"/>
        <end position="487"/>
    </location>
</feature>
<name>A0A0C9USS5_SPHS4</name>
<organism evidence="2 3">
    <name type="scientific">Sphaerobolus stellatus (strain SS14)</name>
    <dbReference type="NCBI Taxonomy" id="990650"/>
    <lineage>
        <taxon>Eukaryota</taxon>
        <taxon>Fungi</taxon>
        <taxon>Dikarya</taxon>
        <taxon>Basidiomycota</taxon>
        <taxon>Agaricomycotina</taxon>
        <taxon>Agaricomycetes</taxon>
        <taxon>Phallomycetidae</taxon>
        <taxon>Geastrales</taxon>
        <taxon>Sphaerobolaceae</taxon>
        <taxon>Sphaerobolus</taxon>
    </lineage>
</organism>
<dbReference type="EMBL" id="KN837165">
    <property type="protein sequence ID" value="KIJ37869.1"/>
    <property type="molecule type" value="Genomic_DNA"/>
</dbReference>
<feature type="compositionally biased region" description="Basic and acidic residues" evidence="1">
    <location>
        <begin position="362"/>
        <end position="371"/>
    </location>
</feature>
<dbReference type="HOGENOM" id="CLU_507316_0_0_1"/>
<feature type="compositionally biased region" description="Polar residues" evidence="1">
    <location>
        <begin position="403"/>
        <end position="424"/>
    </location>
</feature>
<evidence type="ECO:0000313" key="2">
    <source>
        <dbReference type="EMBL" id="KIJ37869.1"/>
    </source>
</evidence>
<protein>
    <submittedName>
        <fullName evidence="2">Uncharacterized protein</fullName>
    </submittedName>
</protein>
<evidence type="ECO:0000256" key="1">
    <source>
        <dbReference type="SAM" id="MobiDB-lite"/>
    </source>
</evidence>
<reference evidence="2 3" key="1">
    <citation type="submission" date="2014-06" db="EMBL/GenBank/DDBJ databases">
        <title>Evolutionary Origins and Diversification of the Mycorrhizal Mutualists.</title>
        <authorList>
            <consortium name="DOE Joint Genome Institute"/>
            <consortium name="Mycorrhizal Genomics Consortium"/>
            <person name="Kohler A."/>
            <person name="Kuo A."/>
            <person name="Nagy L.G."/>
            <person name="Floudas D."/>
            <person name="Copeland A."/>
            <person name="Barry K.W."/>
            <person name="Cichocki N."/>
            <person name="Veneault-Fourrey C."/>
            <person name="LaButti K."/>
            <person name="Lindquist E.A."/>
            <person name="Lipzen A."/>
            <person name="Lundell T."/>
            <person name="Morin E."/>
            <person name="Murat C."/>
            <person name="Riley R."/>
            <person name="Ohm R."/>
            <person name="Sun H."/>
            <person name="Tunlid A."/>
            <person name="Henrissat B."/>
            <person name="Grigoriev I.V."/>
            <person name="Hibbett D.S."/>
            <person name="Martin F."/>
        </authorList>
    </citation>
    <scope>NUCLEOTIDE SEQUENCE [LARGE SCALE GENOMIC DNA]</scope>
    <source>
        <strain evidence="2 3">SS14</strain>
    </source>
</reference>
<proteinExistence type="predicted"/>
<feature type="region of interest" description="Disordered" evidence="1">
    <location>
        <begin position="362"/>
        <end position="424"/>
    </location>
</feature>
<dbReference type="Proteomes" id="UP000054279">
    <property type="component" value="Unassembled WGS sequence"/>
</dbReference>
<accession>A0A0C9USS5</accession>
<sequence>MTDPFIAVSIISLNDLQRGGATNGVLQTMVITGILPDGSSTASVGRWSCKCYLTDNVNQCHFLRTLSGGAVIEGILIEGSIITETVFKDRKYRCVYGLEDAQTVLETDASPTGILQIMQSLYIPDVGSTVLVLESEMIWGSTGWWGFLFQRIWVEGSADEWCGDGALQTVVIEEILLSDAYSTGKIIRISVSIHMLPRDLQDCTARAKDIAPLVQAWEAEQDLEVKKKVTRKFDEKQLTFEKEMKALQSLRTSARKGEAVEDKPRTPEEYEEAITNMSLTLATWLEVLAYKTGGYAELKWGGVIPSLRGKMRIIRPLFVRYPRQIFPPELCASCALPKNSAVKGNKNKEDILDIVLTVEKHDKEPGIGKSDEEQEEPGAGEPDKEHEEPYTNLSMSNGGGDMANSTAPAVQEGPSGSVSTPITGSNSVPMLATTLMTSSMAVSQAVDVVMKDAHDTAPGTDVTQKGSASEKLPVVEMEKASRMEPAADKTSGIGSKRTRSAAVTDLAEESVQKKKSLFVVSGFRDILMEKSVRNRAK</sequence>
<dbReference type="AlphaFoldDB" id="A0A0C9USS5"/>